<evidence type="ECO:0000256" key="10">
    <source>
        <dbReference type="ARBA" id="ARBA00023136"/>
    </source>
</evidence>
<keyword evidence="8" id="KW-0333">Golgi apparatus</keyword>
<comment type="function">
    <text evidence="13">Ceramide-binding protein that may transfer ceramides from the endoplasmic reticulum membrane to the cis-Golgi network membrane, and is thereby required for the biosynthesis of complex sphingolipids.</text>
</comment>
<proteinExistence type="inferred from homology"/>
<dbReference type="GO" id="GO:0005789">
    <property type="term" value="C:endoplasmic reticulum membrane"/>
    <property type="evidence" value="ECO:0007669"/>
    <property type="project" value="UniProtKB-SubCell"/>
</dbReference>
<reference evidence="19" key="1">
    <citation type="journal article" date="2020" name="Stud. Mycol.">
        <title>101 Dothideomycetes genomes: a test case for predicting lifestyles and emergence of pathogens.</title>
        <authorList>
            <person name="Haridas S."/>
            <person name="Albert R."/>
            <person name="Binder M."/>
            <person name="Bloem J."/>
            <person name="Labutti K."/>
            <person name="Salamov A."/>
            <person name="Andreopoulos B."/>
            <person name="Baker S."/>
            <person name="Barry K."/>
            <person name="Bills G."/>
            <person name="Bluhm B."/>
            <person name="Cannon C."/>
            <person name="Castanera R."/>
            <person name="Culley D."/>
            <person name="Daum C."/>
            <person name="Ezra D."/>
            <person name="Gonzalez J."/>
            <person name="Henrissat B."/>
            <person name="Kuo A."/>
            <person name="Liang C."/>
            <person name="Lipzen A."/>
            <person name="Lutzoni F."/>
            <person name="Magnuson J."/>
            <person name="Mondo S."/>
            <person name="Nolan M."/>
            <person name="Ohm R."/>
            <person name="Pangilinan J."/>
            <person name="Park H.-J."/>
            <person name="Ramirez L."/>
            <person name="Alfaro M."/>
            <person name="Sun H."/>
            <person name="Tritt A."/>
            <person name="Yoshinaga Y."/>
            <person name="Zwiers L.-H."/>
            <person name="Turgeon B."/>
            <person name="Goodwin S."/>
            <person name="Spatafora J."/>
            <person name="Crous P."/>
            <person name="Grigoriev I."/>
        </authorList>
    </citation>
    <scope>NUCLEOTIDE SEQUENCE</scope>
    <source>
        <strain evidence="19">Tuck. ex Michener</strain>
    </source>
</reference>
<feature type="domain" description="Svf1-like N-terminal" evidence="17">
    <location>
        <begin position="55"/>
        <end position="215"/>
    </location>
</feature>
<dbReference type="Proteomes" id="UP000800092">
    <property type="component" value="Unassembled WGS sequence"/>
</dbReference>
<dbReference type="InterPro" id="IPR023374">
    <property type="entry name" value="AttH-like_dom_sf"/>
</dbReference>
<evidence type="ECO:0000256" key="9">
    <source>
        <dbReference type="ARBA" id="ARBA00023055"/>
    </source>
</evidence>
<dbReference type="InterPro" id="IPR013931">
    <property type="entry name" value="Svf1-like_N"/>
</dbReference>
<gene>
    <name evidence="19" type="ORF">EV356DRAFT_438037</name>
</gene>
<dbReference type="Pfam" id="PF17187">
    <property type="entry name" value="Svf1_C"/>
    <property type="match status" value="1"/>
</dbReference>
<protein>
    <recommendedName>
        <fullName evidence="15">Ceramide-binding protein SVF1</fullName>
    </recommendedName>
    <alternativeName>
        <fullName evidence="14">Ceramide-binding protein svf1</fullName>
    </alternativeName>
    <alternativeName>
        <fullName evidence="16">Survival factor 1</fullName>
    </alternativeName>
</protein>
<keyword evidence="9" id="KW-0445">Lipid transport</keyword>
<evidence type="ECO:0000256" key="11">
    <source>
        <dbReference type="ARBA" id="ARBA00023242"/>
    </source>
</evidence>
<evidence type="ECO:0000256" key="16">
    <source>
        <dbReference type="ARBA" id="ARBA00081132"/>
    </source>
</evidence>
<comment type="similarity">
    <text evidence="4">Belongs to the SVF1 family.</text>
</comment>
<dbReference type="Pfam" id="PF08622">
    <property type="entry name" value="Svf1"/>
    <property type="match status" value="1"/>
</dbReference>
<dbReference type="GO" id="GO:0005634">
    <property type="term" value="C:nucleus"/>
    <property type="evidence" value="ECO:0007669"/>
    <property type="project" value="UniProtKB-SubCell"/>
</dbReference>
<evidence type="ECO:0000256" key="15">
    <source>
        <dbReference type="ARBA" id="ARBA00073016"/>
    </source>
</evidence>
<dbReference type="InterPro" id="IPR033394">
    <property type="entry name" value="Svf1-like_C"/>
</dbReference>
<name>A0A6A6HPG7_VIRVR</name>
<evidence type="ECO:0000256" key="12">
    <source>
        <dbReference type="ARBA" id="ARBA00046302"/>
    </source>
</evidence>
<evidence type="ECO:0000313" key="20">
    <source>
        <dbReference type="Proteomes" id="UP000800092"/>
    </source>
</evidence>
<evidence type="ECO:0000256" key="1">
    <source>
        <dbReference type="ARBA" id="ARBA00004123"/>
    </source>
</evidence>
<dbReference type="AlphaFoldDB" id="A0A6A6HPG7"/>
<keyword evidence="6" id="KW-0963">Cytoplasm</keyword>
<keyword evidence="11" id="KW-0539">Nucleus</keyword>
<dbReference type="FunFam" id="2.40.370.10:FF:000001">
    <property type="entry name" value="Survival factor 1"/>
    <property type="match status" value="1"/>
</dbReference>
<evidence type="ECO:0000256" key="3">
    <source>
        <dbReference type="ARBA" id="ARBA00004496"/>
    </source>
</evidence>
<keyword evidence="5" id="KW-0813">Transport</keyword>
<evidence type="ECO:0000259" key="18">
    <source>
        <dbReference type="Pfam" id="PF17187"/>
    </source>
</evidence>
<organism evidence="19 20">
    <name type="scientific">Viridothelium virens</name>
    <name type="common">Speckled blister lichen</name>
    <name type="synonym">Trypethelium virens</name>
    <dbReference type="NCBI Taxonomy" id="1048519"/>
    <lineage>
        <taxon>Eukaryota</taxon>
        <taxon>Fungi</taxon>
        <taxon>Dikarya</taxon>
        <taxon>Ascomycota</taxon>
        <taxon>Pezizomycotina</taxon>
        <taxon>Dothideomycetes</taxon>
        <taxon>Dothideomycetes incertae sedis</taxon>
        <taxon>Trypetheliales</taxon>
        <taxon>Trypetheliaceae</taxon>
        <taxon>Viridothelium</taxon>
    </lineage>
</organism>
<evidence type="ECO:0000256" key="14">
    <source>
        <dbReference type="ARBA" id="ARBA00069547"/>
    </source>
</evidence>
<dbReference type="PANTHER" id="PTHR47107:SF1">
    <property type="entry name" value="CERAMIDE-BINDING PROTEIN SVF1-RELATED"/>
    <property type="match status" value="1"/>
</dbReference>
<dbReference type="GO" id="GO:0006869">
    <property type="term" value="P:lipid transport"/>
    <property type="evidence" value="ECO:0007669"/>
    <property type="project" value="UniProtKB-KW"/>
</dbReference>
<evidence type="ECO:0000259" key="17">
    <source>
        <dbReference type="Pfam" id="PF08622"/>
    </source>
</evidence>
<evidence type="ECO:0000256" key="6">
    <source>
        <dbReference type="ARBA" id="ARBA00022490"/>
    </source>
</evidence>
<dbReference type="SUPFAM" id="SSF159245">
    <property type="entry name" value="AttH-like"/>
    <property type="match status" value="1"/>
</dbReference>
<keyword evidence="10" id="KW-0472">Membrane</keyword>
<evidence type="ECO:0000256" key="8">
    <source>
        <dbReference type="ARBA" id="ARBA00023034"/>
    </source>
</evidence>
<dbReference type="EMBL" id="ML991771">
    <property type="protein sequence ID" value="KAF2239995.1"/>
    <property type="molecule type" value="Genomic_DNA"/>
</dbReference>
<dbReference type="Gene3D" id="2.40.370.10">
    <property type="entry name" value="AttH-like domain"/>
    <property type="match status" value="1"/>
</dbReference>
<dbReference type="GO" id="GO:0005794">
    <property type="term" value="C:Golgi apparatus"/>
    <property type="evidence" value="ECO:0007669"/>
    <property type="project" value="UniProtKB-SubCell"/>
</dbReference>
<dbReference type="GO" id="GO:0006979">
    <property type="term" value="P:response to oxidative stress"/>
    <property type="evidence" value="ECO:0007669"/>
    <property type="project" value="InterPro"/>
</dbReference>
<evidence type="ECO:0000256" key="7">
    <source>
        <dbReference type="ARBA" id="ARBA00022824"/>
    </source>
</evidence>
<evidence type="ECO:0000313" key="19">
    <source>
        <dbReference type="EMBL" id="KAF2239995.1"/>
    </source>
</evidence>
<evidence type="ECO:0000256" key="4">
    <source>
        <dbReference type="ARBA" id="ARBA00009069"/>
    </source>
</evidence>
<comment type="subcellular location">
    <subcellularLocation>
        <location evidence="3">Cytoplasm</location>
    </subcellularLocation>
    <subcellularLocation>
        <location evidence="2">Endoplasmic reticulum membrane</location>
        <topology evidence="2">Peripheral membrane protein</topology>
    </subcellularLocation>
    <subcellularLocation>
        <location evidence="12">Golgi apparatus</location>
        <location evidence="12">cis-Golgi network membrane</location>
        <topology evidence="12">Peripheral membrane protein</topology>
    </subcellularLocation>
    <subcellularLocation>
        <location evidence="1">Nucleus</location>
    </subcellularLocation>
</comment>
<keyword evidence="7" id="KW-0256">Endoplasmic reticulum</keyword>
<dbReference type="PANTHER" id="PTHR47107">
    <property type="entry name" value="SVF1-LIKE PROTEIN YDR222W-RELATED"/>
    <property type="match status" value="1"/>
</dbReference>
<evidence type="ECO:0000256" key="2">
    <source>
        <dbReference type="ARBA" id="ARBA00004406"/>
    </source>
</evidence>
<dbReference type="OrthoDB" id="2590239at2759"/>
<accession>A0A6A6HPG7</accession>
<keyword evidence="20" id="KW-1185">Reference proteome</keyword>
<evidence type="ECO:0000256" key="13">
    <source>
        <dbReference type="ARBA" id="ARBA00058755"/>
    </source>
</evidence>
<dbReference type="InterPro" id="IPR051385">
    <property type="entry name" value="Ceramide-binding_SVF1"/>
</dbReference>
<evidence type="ECO:0000256" key="5">
    <source>
        <dbReference type="ARBA" id="ARBA00022448"/>
    </source>
</evidence>
<feature type="domain" description="Svf1-like C-terminal" evidence="18">
    <location>
        <begin position="217"/>
        <end position="373"/>
    </location>
</feature>
<sequence length="373" mass="41159">MMNWAKQQLANVVGTEEPIYGPSAIQAVTEQAKEVPYTEMTKEDLRWTIMDSTNVETHTFYFMSQQGHIGMAQVIYSNVGGIRTTAQFNSKIFYPDQKLPNLWCCDPAEGWAFDEEKFTFQADNCGIELSEDGNSYRITSSTNPDCVVDITVTRNAPGFVVGKNGTSFFGPDSKNPWGSMKHAFWPRCKVEGSMVTKDGEVDFTGNTGFFAHALQGMKPHHAASRWNFVNFQSPTYSAVMMEYTTPPSYGSTVVNVGGIVTDGKILYAGATNSAKHTAIKGDPDSGWPEPGSACFEWKGSGFDAELTGSLGERLDRIDVMGEVPRFVKQFVAGAVGMKPYIFQYAPRLTLKITENGQQKEEEGRAFSEATFIS</sequence>